<sequence length="204" mass="22791">MKLYYMTGACPLVTRIALEWIGKPFESQRVSRDELQQEEFLKLNPNGAVPVLVDGDLVLTQSIAILEYLNEKNPQANLLGSTIEQRFEARRWLAFLNAEIHRNVGVVFGVHRYADQEATQAEVKAKTAALLTKQLGVIDKHLEGKETLSGSLSVADAYLYVVLRWAGLMKLDLSGMKNLNAFFARMEQNEGVKAALRGEGLLKD</sequence>
<reference evidence="4 5" key="2">
    <citation type="submission" date="2018-05" db="EMBL/GenBank/DDBJ databases">
        <authorList>
            <person name="Lanie J.A."/>
            <person name="Ng W.-L."/>
            <person name="Kazmierczak K.M."/>
            <person name="Andrzejewski T.M."/>
            <person name="Davidsen T.M."/>
            <person name="Wayne K.J."/>
            <person name="Tettelin H."/>
            <person name="Glass J.I."/>
            <person name="Rusch D."/>
            <person name="Podicherti R."/>
            <person name="Tsui H.-C.T."/>
            <person name="Winkler M.E."/>
        </authorList>
    </citation>
    <scope>NUCLEOTIDE SEQUENCE [LARGE SCALE GENOMIC DNA]</scope>
    <source>
        <strain evidence="4 5">YBY</strain>
    </source>
</reference>
<dbReference type="EMBL" id="QEXO01000001">
    <property type="protein sequence ID" value="PWE16142.1"/>
    <property type="molecule type" value="Genomic_DNA"/>
</dbReference>
<dbReference type="InterPro" id="IPR036249">
    <property type="entry name" value="Thioredoxin-like_sf"/>
</dbReference>
<accession>A0A2U2BQ50</accession>
<dbReference type="Pfam" id="PF02798">
    <property type="entry name" value="GST_N"/>
    <property type="match status" value="1"/>
</dbReference>
<dbReference type="AlphaFoldDB" id="A0A2U2BQ50"/>
<evidence type="ECO:0000259" key="2">
    <source>
        <dbReference type="PROSITE" id="PS50404"/>
    </source>
</evidence>
<dbReference type="CDD" id="cd03188">
    <property type="entry name" value="GST_C_Beta"/>
    <property type="match status" value="1"/>
</dbReference>
<dbReference type="PANTHER" id="PTHR44051:SF8">
    <property type="entry name" value="GLUTATHIONE S-TRANSFERASE GSTA"/>
    <property type="match status" value="1"/>
</dbReference>
<reference evidence="4 5" key="1">
    <citation type="submission" date="2018-05" db="EMBL/GenBank/DDBJ databases">
        <title>Genome Sequence of an Efficient Indole-Degrading Bacterium, Alcaligenes sp.YBY.</title>
        <authorList>
            <person name="Yang B."/>
        </authorList>
    </citation>
    <scope>NUCLEOTIDE SEQUENCE [LARGE SCALE GENOMIC DNA]</scope>
    <source>
        <strain evidence="4 5">YBY</strain>
    </source>
</reference>
<dbReference type="Gene3D" id="3.40.30.10">
    <property type="entry name" value="Glutaredoxin"/>
    <property type="match status" value="1"/>
</dbReference>
<comment type="similarity">
    <text evidence="1">Belongs to the GST superfamily.</text>
</comment>
<organism evidence="4 5">
    <name type="scientific">Alcaligenes faecalis</name>
    <dbReference type="NCBI Taxonomy" id="511"/>
    <lineage>
        <taxon>Bacteria</taxon>
        <taxon>Pseudomonadati</taxon>
        <taxon>Pseudomonadota</taxon>
        <taxon>Betaproteobacteria</taxon>
        <taxon>Burkholderiales</taxon>
        <taxon>Alcaligenaceae</taxon>
        <taxon>Alcaligenes</taxon>
    </lineage>
</organism>
<dbReference type="Pfam" id="PF00043">
    <property type="entry name" value="GST_C"/>
    <property type="match status" value="1"/>
</dbReference>
<proteinExistence type="inferred from homology"/>
<evidence type="ECO:0000259" key="3">
    <source>
        <dbReference type="PROSITE" id="PS50405"/>
    </source>
</evidence>
<evidence type="ECO:0000313" key="5">
    <source>
        <dbReference type="Proteomes" id="UP000245216"/>
    </source>
</evidence>
<dbReference type="SUPFAM" id="SSF52833">
    <property type="entry name" value="Thioredoxin-like"/>
    <property type="match status" value="1"/>
</dbReference>
<protein>
    <submittedName>
        <fullName evidence="4">Glutathione S-transferase</fullName>
    </submittedName>
</protein>
<evidence type="ECO:0000313" key="4">
    <source>
        <dbReference type="EMBL" id="PWE16142.1"/>
    </source>
</evidence>
<gene>
    <name evidence="4" type="ORF">DF183_05310</name>
</gene>
<dbReference type="InterPro" id="IPR004046">
    <property type="entry name" value="GST_C"/>
</dbReference>
<feature type="domain" description="GST C-terminal" evidence="3">
    <location>
        <begin position="82"/>
        <end position="204"/>
    </location>
</feature>
<dbReference type="SFLD" id="SFLDG01150">
    <property type="entry name" value="Main.1:_Beta-like"/>
    <property type="match status" value="1"/>
</dbReference>
<dbReference type="InterPro" id="IPR010987">
    <property type="entry name" value="Glutathione-S-Trfase_C-like"/>
</dbReference>
<dbReference type="PROSITE" id="PS50405">
    <property type="entry name" value="GST_CTER"/>
    <property type="match status" value="1"/>
</dbReference>
<dbReference type="InterPro" id="IPR036282">
    <property type="entry name" value="Glutathione-S-Trfase_C_sf"/>
</dbReference>
<feature type="domain" description="GST N-terminal" evidence="2">
    <location>
        <begin position="1"/>
        <end position="77"/>
    </location>
</feature>
<dbReference type="CDD" id="cd03057">
    <property type="entry name" value="GST_N_Beta"/>
    <property type="match status" value="1"/>
</dbReference>
<dbReference type="SFLD" id="SFLDG00358">
    <property type="entry name" value="Main_(cytGST)"/>
    <property type="match status" value="1"/>
</dbReference>
<comment type="caution">
    <text evidence="4">The sequence shown here is derived from an EMBL/GenBank/DDBJ whole genome shotgun (WGS) entry which is preliminary data.</text>
</comment>
<dbReference type="SFLD" id="SFLDS00019">
    <property type="entry name" value="Glutathione_Transferase_(cytos"/>
    <property type="match status" value="1"/>
</dbReference>
<name>A0A2U2BQ50_ALCFA</name>
<dbReference type="GO" id="GO:0016740">
    <property type="term" value="F:transferase activity"/>
    <property type="evidence" value="ECO:0007669"/>
    <property type="project" value="UniProtKB-KW"/>
</dbReference>
<dbReference type="PANTHER" id="PTHR44051">
    <property type="entry name" value="GLUTATHIONE S-TRANSFERASE-RELATED"/>
    <property type="match status" value="1"/>
</dbReference>
<dbReference type="STRING" id="511.UZ73_18700"/>
<dbReference type="PROSITE" id="PS50404">
    <property type="entry name" value="GST_NTER"/>
    <property type="match status" value="1"/>
</dbReference>
<dbReference type="InterPro" id="IPR040079">
    <property type="entry name" value="Glutathione_S-Trfase"/>
</dbReference>
<dbReference type="RefSeq" id="WP_109088562.1">
    <property type="nucleotide sequence ID" value="NZ_CP039544.1"/>
</dbReference>
<dbReference type="Gene3D" id="1.20.1050.10">
    <property type="match status" value="1"/>
</dbReference>
<evidence type="ECO:0000256" key="1">
    <source>
        <dbReference type="RuleBase" id="RU003494"/>
    </source>
</evidence>
<dbReference type="InterPro" id="IPR004045">
    <property type="entry name" value="Glutathione_S-Trfase_N"/>
</dbReference>
<keyword evidence="4" id="KW-0808">Transferase</keyword>
<dbReference type="Proteomes" id="UP000245216">
    <property type="component" value="Unassembled WGS sequence"/>
</dbReference>
<dbReference type="SUPFAM" id="SSF47616">
    <property type="entry name" value="GST C-terminal domain-like"/>
    <property type="match status" value="1"/>
</dbReference>